<dbReference type="EMBL" id="GGEC01073998">
    <property type="protein sequence ID" value="MBX54482.1"/>
    <property type="molecule type" value="Transcribed_RNA"/>
</dbReference>
<evidence type="ECO:0000259" key="1">
    <source>
        <dbReference type="Pfam" id="PF26138"/>
    </source>
</evidence>
<reference evidence="2" key="1">
    <citation type="submission" date="2018-02" db="EMBL/GenBank/DDBJ databases">
        <title>Rhizophora mucronata_Transcriptome.</title>
        <authorList>
            <person name="Meera S.P."/>
            <person name="Sreeshan A."/>
            <person name="Augustine A."/>
        </authorList>
    </citation>
    <scope>NUCLEOTIDE SEQUENCE</scope>
    <source>
        <tissue evidence="2">Leaf</tissue>
    </source>
</reference>
<evidence type="ECO:0000313" key="2">
    <source>
        <dbReference type="EMBL" id="MBX54482.1"/>
    </source>
</evidence>
<organism evidence="2">
    <name type="scientific">Rhizophora mucronata</name>
    <name type="common">Asiatic mangrove</name>
    <dbReference type="NCBI Taxonomy" id="61149"/>
    <lineage>
        <taxon>Eukaryota</taxon>
        <taxon>Viridiplantae</taxon>
        <taxon>Streptophyta</taxon>
        <taxon>Embryophyta</taxon>
        <taxon>Tracheophyta</taxon>
        <taxon>Spermatophyta</taxon>
        <taxon>Magnoliopsida</taxon>
        <taxon>eudicotyledons</taxon>
        <taxon>Gunneridae</taxon>
        <taxon>Pentapetalae</taxon>
        <taxon>rosids</taxon>
        <taxon>fabids</taxon>
        <taxon>Malpighiales</taxon>
        <taxon>Rhizophoraceae</taxon>
        <taxon>Rhizophora</taxon>
    </lineage>
</organism>
<dbReference type="Pfam" id="PF26138">
    <property type="entry name" value="DUF8040"/>
    <property type="match status" value="1"/>
</dbReference>
<proteinExistence type="predicted"/>
<name>A0A2P2PIG9_RHIMU</name>
<accession>A0A2P2PIG9</accession>
<sequence>MFRMDKETSIQLCTILQLNHGLKPSRRMSSIGKVCMLLYTLFSVESVRSMGKHFQHSRETISRCFIEILSVDYHSQKMLPNCMILILEISHYRFFMIVDMCHILRHFLF</sequence>
<protein>
    <recommendedName>
        <fullName evidence="1">DUF8040 domain-containing protein</fullName>
    </recommendedName>
</protein>
<dbReference type="InterPro" id="IPR058353">
    <property type="entry name" value="DUF8040"/>
</dbReference>
<dbReference type="AlphaFoldDB" id="A0A2P2PIG9"/>
<feature type="domain" description="DUF8040" evidence="1">
    <location>
        <begin position="1"/>
        <end position="70"/>
    </location>
</feature>